<evidence type="ECO:0000313" key="1">
    <source>
        <dbReference type="EMBL" id="AJT51548.1"/>
    </source>
</evidence>
<sequence length="327" mass="36262">MEKNDFKKLARDVYFKPNMEFSGVSGSEAMRNAIKEALHGEYTIYSWNKYKQDVFQLISVAIDAVLPTLLTNQFDQFADVRTVALGDKPIFEVQDPRQIRVGRVAAGANDMRRQTITGMHFTIETEWYGAAVYAEFDQFMAGDIDWNELVNRVAQAFVRHVEEKISDGIDKAYTMLGASDKIDGVATIDGLVQLAQRISVKSGRQVAVYGTKAALSKIAEMAGTPMFSGAMKDELNQNGYLGTVRGLKLIEIPQAFKVNTDKFAVADDKVIILPEGEKIVGVVVEGASRTIEPEYSTRNDLQMGFETQEKLGVSVLQMKVYGMAKVA</sequence>
<keyword evidence="2" id="KW-1185">Reference proteome</keyword>
<dbReference type="KEGG" id="lmu:LBLM1_10970"/>
<reference evidence="1 2" key="1">
    <citation type="journal article" date="2012" name="J. Bacteriol.">
        <title>Genome sequence of Lactobacillus mucosae LM1, isolated from piglet feces.</title>
        <authorList>
            <person name="Lee J.H."/>
            <person name="Valeriano V.D."/>
            <person name="Shin Y.R."/>
            <person name="Chae J.P."/>
            <person name="Kim G.B."/>
            <person name="Ham J.S."/>
            <person name="Chun J."/>
            <person name="Kang D.K."/>
        </authorList>
    </citation>
    <scope>NUCLEOTIDE SEQUENCE [LARGE SCALE GENOMIC DNA]</scope>
    <source>
        <strain evidence="1 2">LM1</strain>
        <plasmid evidence="1">pLM1</plasmid>
    </source>
</reference>
<geneLocation type="plasmid" evidence="1 2">
    <name>pLM1</name>
</geneLocation>
<protein>
    <recommendedName>
        <fullName evidence="3">Phage capsid protein</fullName>
    </recommendedName>
</protein>
<evidence type="ECO:0000313" key="2">
    <source>
        <dbReference type="Proteomes" id="UP000003645"/>
    </source>
</evidence>
<dbReference type="EMBL" id="CP011014">
    <property type="protein sequence ID" value="AJT51548.1"/>
    <property type="molecule type" value="Genomic_DNA"/>
</dbReference>
<dbReference type="OrthoDB" id="2078600at2"/>
<gene>
    <name evidence="1" type="ORF">LBLM1_10970</name>
</gene>
<dbReference type="Proteomes" id="UP000003645">
    <property type="component" value="Plasmid pLM1"/>
</dbReference>
<dbReference type="RefSeq" id="WP_006501062.1">
    <property type="nucleotide sequence ID" value="NZ_CP011014.1"/>
</dbReference>
<evidence type="ECO:0008006" key="3">
    <source>
        <dbReference type="Google" id="ProtNLM"/>
    </source>
</evidence>
<dbReference type="HOGENOM" id="CLU_064252_0_0_9"/>
<keyword evidence="1" id="KW-0614">Plasmid</keyword>
<name>A0A0D4CN61_LIMMU</name>
<proteinExistence type="predicted"/>
<dbReference type="AlphaFoldDB" id="A0A0D4CN61"/>
<organism evidence="1 2">
    <name type="scientific">Limosilactobacillus mucosae LM1</name>
    <dbReference type="NCBI Taxonomy" id="1130798"/>
    <lineage>
        <taxon>Bacteria</taxon>
        <taxon>Bacillati</taxon>
        <taxon>Bacillota</taxon>
        <taxon>Bacilli</taxon>
        <taxon>Lactobacillales</taxon>
        <taxon>Lactobacillaceae</taxon>
        <taxon>Limosilactobacillus</taxon>
    </lineage>
</organism>
<accession>A0A0D4CN61</accession>